<feature type="domain" description="FMP27/BLTP2/Hobbit GFWDK motif-containing RBG unit" evidence="2">
    <location>
        <begin position="1468"/>
        <end position="1615"/>
    </location>
</feature>
<evidence type="ECO:0008006" key="6">
    <source>
        <dbReference type="Google" id="ProtNLM"/>
    </source>
</evidence>
<sequence>MLTLWAFSCICFFASLIYIFLQYVIPELWDKFQEKFGFKIGIYNFYNYQFEFSADKIQSNNRNFFVTNFGSIEKCNINVLRIFPKISWSRINKHWFTIEIQDLGLVIDGRKAKIDKKKKKNIKKPKVKRPSNKLKKKINKILKSFINTVLNVEALHYILNNVIKNLFAVRINDVDIRYITLQNTLINYRQDNLYIYSGIDPSSSVTVDSKHLKYQEFFIRVLISPFSISHYRNIKLLSDEKLVYNFNYYLTDSMFENINRVSPLLMSEETTEFILKWTGKVNYRRNIELSININGFTTEINEIKILLKIIKSSVGNNNYKSQELSNNITSSNNLDDDTKASQDLKLLKETLNPIDTNNTNEDIINYDTIETILDYLDALNIHLKFNINRLAINKTNNKLYALPSILVTLNKLSFETSLVSVPETERQIILDSTFEIYDFVVDLFNGKMSAIYLENNQMQLLRLPYFSTILNNSSIKDIRKLEDVFNFCSLFQVLIDSPEINICETYISMVLEEILGSKNVNNEAMRRNNRSLSFSSAVSNIETMNEIPNEDNEKKSKPSPLSSMSNSQTKILLTLLEYITIYSSIHIVNPSIKIRLSKNTIRSHLPKFPSHHFLYFACHIDEIYIKGIIHNIVSSQECYSYLEKLRANTVEKKENNNRKRSSSVINPDESILYNIMHSNLYEPDSNVNFNISFKNFYIDTKLIKQGDIYDFTYNNEKDLHMDKFQINLNVSLPNINRYGQVESTIPTVDNLRTDIILYFNMNELSINMANSLATTKYYLIFATSIMKWKTIINSHKSKGKSRANSLSSVSGYGGRSRRNTVTSIDENNIIKLEEENHIMQNEAQSKNNKKFNKKDKKILTLDEVLKIYVGNVKLSTDFFISKIGLSILDLYDTSGVNVEIFDTFLWLKLRHNKMDYLNNLNVEKLEKDKLNNLVFTEQPNISLLGNTINSIEGNFSMKQICGYIQDISKWNEPENMHHRFLRLTRLEGNINNNEVESSVEKSDITIEDNGINIGVNLEKLEIFYSINIHYALFATFVSLTKWGSLIKSKINLPYVKHKRNLSYINNVNLTRKRKDSRVEHIVELESIPSTRYNEKINSIPKKKNNIKFSLKINEFDGELELPNDIRLYIFIQNTCVNMDRNKDINVSINDVTVMVPPQIDGDRDFLSITKVNIKVYKKLDSIQSKSKLIVDVGGEKISMTVPFGYIVSDIIENGVNMFKATKQIAVRLINTVVNPVTHINPNKIPELNVYFDTLLVIFLDQKFESKLGRNYKESFSEQISRLARDIAFNKKVEALKSVYQQEQLKKSYNENRNIEDTGNNIIIDQYEERENIYVKQNLTKEQLNTINNSNDIDSNGNTNSAITNSNLDLNYQQLEKRIDSIWYLLQEMNSKLWIKRINKLKNEKFKPMSLGKMTNVIIRIRPPELLAPTVQETIHIIDNYCTKDARYALLVPMNIFISVSSFSINFRDYPIPFVDIPIIPNRPDLPSLTLDGLLIVSEQEAFKESVRYVKVPIFPNTEPVHVSRTINPIKMYSRMKLTCSSPDRTFISWGFSIDPCLTDMIRVIDGFTKVNVDISENIIWWDKVRLNTHGRFELDFVNGSNLHIRLLGSLSPYFDGLHHSGTDGIEFQFSKGASVTLGDTGIPNTQIYINCGEFKCVVPRAKYENVINPSESLLNKVIDQIDEETVIRFSGDVRLSVGFEFVPICDEYFDKPRKHNEIVLKVPQHATLYPNTKKFDSYAGFRSKEILVSLFIASPPPLFSALNYPLNSLHLSPFSLNHISSLMPYFSSPIGSLPIRIGKIFNVMLSRKRPASFKSVKLKAYLLPAVLGYVNGMNVNEGCVGLRIRSQNADISICWKKVDREIIDNDNNDMVTKNDSSQNKEKQNPNNTPQFVTQKWVIQSSKITFTTVEGRTVGLGSWVKEMNKLNKNDALEEIDIEEDNNNENDNDGETDESEWMTDYDFFCIRNNYPWKMEKFIWAPRVIYIKRKYEPEPSSLLMSDDQLLEKEIKRTQLQLTQNRYLEIKQEIGKLLEVQNGIEVKLKALQDDLVLSDDEKSKNQKMLLEQSMEVTSQINILLEKRNSLGNYLKNVNANIYNNNNSNINVGGNSKRMSFIPSLDHNQSLEEKQSQFNYYYIIHNVKLIYKTSVRNTIFKLLDLRNQESAMSYFTSNALMKRIKQLLEVDDKKINGSMDSNGINDPNDQDDHITTQYYEQKLAQDLLNHLINEQYDNNVVPNELSSSEGHNTIHRKTMINNRNIMALNSYYPSRDPESPDYVPPNSTFFGSYVVHFLNPQINFELRSKINPNQYESAVLAAEAAQYKSIRIMDGRCNTQHFTSTLNHRLVKTRNILNVQNSQLFLTQKGEVEKILPEWDKYDNNNKPRVPWPLWCPLECLVIDQYSTSSYGYLSRVVEKISFSWHSTSPNSLYINKPMDKNSMPHQSDSVNYDLVPTHHVMFPEFALTANSTQYSIIYNIIMDLIVYSEPAQRQRREKIQSMLLALGQLEDLSTILDSVQQLQNIIKSLDAKLKYGFWDEEEEKSDNNKIDDDNDDNKSNNNTIGRTYNYSVNNEKYMEICSQLLEAKEELYIVIEALKIYHTRNRNKYNMKISSRLIVSADKVYWTMVAGNNDKICQCDISTIVFETQSQEDQTSIKKVIINEILLVNLMEDESSHFRKALSFYNPKNKKYDFKRHQMFRIYWREIAPVGGIAIVEHFEINMLPIELRLTYDLGRKLIFYVFPEKDKQSTHIYALNELTKRYNHKFENSPNDNQTNNESLNDLMDNPSTENLKAEYISDEAFASSSAVKDNDVDSNNTQENKSLDASSRNTSSENVSGMNNQNKTSKINKFKKTSGNQLTQMKTRASKNKTFIYIKVPSVQHCLSYKGSKTKNIVDLYDFTFKLPTLEFRNKTWTWLDLLMNVKKMVISTVLSHTGSLVKTKISQLRKGGNPYLESNKNEFLTVPNSHYDNLKSIKSESDIFSMEKKRTKKSSSVDNYQEYHIEGNNIEFDIGININEINSNNDDIYGDDNTYIKEEESSRKGDNERVLERKPSSTSDISFNSTSSSNTYHNTGNVKRFDSEDFQKRLLLFGRFERERRYNNANSNANNNNNN</sequence>
<feature type="region of interest" description="Disordered" evidence="1">
    <location>
        <begin position="2536"/>
        <end position="2557"/>
    </location>
</feature>
<evidence type="ECO:0000256" key="1">
    <source>
        <dbReference type="SAM" id="MobiDB-lite"/>
    </source>
</evidence>
<feature type="compositionally biased region" description="Polar residues" evidence="1">
    <location>
        <begin position="2800"/>
        <end position="2839"/>
    </location>
</feature>
<dbReference type="STRING" id="1754190.A0A1Y2FHH5"/>
<evidence type="ECO:0000259" key="3">
    <source>
        <dbReference type="SMART" id="SM01216"/>
    </source>
</evidence>
<reference evidence="4 5" key="1">
    <citation type="submission" date="2016-08" db="EMBL/GenBank/DDBJ databases">
        <title>A Parts List for Fungal Cellulosomes Revealed by Comparative Genomics.</title>
        <authorList>
            <consortium name="DOE Joint Genome Institute"/>
            <person name="Haitjema C.H."/>
            <person name="Gilmore S.P."/>
            <person name="Henske J.K."/>
            <person name="Solomon K.V."/>
            <person name="De Groot R."/>
            <person name="Kuo A."/>
            <person name="Mondo S.J."/>
            <person name="Salamov A.A."/>
            <person name="Labutti K."/>
            <person name="Zhao Z."/>
            <person name="Chiniquy J."/>
            <person name="Barry K."/>
            <person name="Brewer H.M."/>
            <person name="Purvine S.O."/>
            <person name="Wright A.T."/>
            <person name="Boxma B."/>
            <person name="Van Alen T."/>
            <person name="Hackstein J.H."/>
            <person name="Baker S.E."/>
            <person name="Grigoriev I.V."/>
            <person name="O'Malley M.A."/>
        </authorList>
    </citation>
    <scope>NUCLEOTIDE SEQUENCE [LARGE SCALE GENOMIC DNA]</scope>
    <source>
        <strain evidence="4 5">G1</strain>
    </source>
</reference>
<evidence type="ECO:0000259" key="2">
    <source>
        <dbReference type="SMART" id="SM01214"/>
    </source>
</evidence>
<organism evidence="4 5">
    <name type="scientific">Neocallimastix californiae</name>
    <dbReference type="NCBI Taxonomy" id="1754190"/>
    <lineage>
        <taxon>Eukaryota</taxon>
        <taxon>Fungi</taxon>
        <taxon>Fungi incertae sedis</taxon>
        <taxon>Chytridiomycota</taxon>
        <taxon>Chytridiomycota incertae sedis</taxon>
        <taxon>Neocallimastigomycetes</taxon>
        <taxon>Neocallimastigales</taxon>
        <taxon>Neocallimastigaceae</taxon>
        <taxon>Neocallimastix</taxon>
    </lineage>
</organism>
<dbReference type="SMART" id="SM01214">
    <property type="entry name" value="Fmp27_GFWDK"/>
    <property type="match status" value="1"/>
</dbReference>
<protein>
    <recommendedName>
        <fullName evidence="6">FMP27 GFWDK domain-containing protein</fullName>
    </recommendedName>
</protein>
<dbReference type="EMBL" id="MCOG01000009">
    <property type="protein sequence ID" value="ORY82255.1"/>
    <property type="molecule type" value="Genomic_DNA"/>
</dbReference>
<gene>
    <name evidence="4" type="ORF">LY90DRAFT_664110</name>
</gene>
<dbReference type="InterPro" id="IPR019441">
    <property type="entry name" value="FMP27/BLTP2/Hobbit_GFWDK_RBG"/>
</dbReference>
<feature type="compositionally biased region" description="Basic and acidic residues" evidence="1">
    <location>
        <begin position="3029"/>
        <end position="3046"/>
    </location>
</feature>
<evidence type="ECO:0000313" key="5">
    <source>
        <dbReference type="Proteomes" id="UP000193920"/>
    </source>
</evidence>
<dbReference type="InterPro" id="IPR045167">
    <property type="entry name" value="Hobbit"/>
</dbReference>
<evidence type="ECO:0000313" key="4">
    <source>
        <dbReference type="EMBL" id="ORY82255.1"/>
    </source>
</evidence>
<feature type="region of interest" description="Disordered" evidence="1">
    <location>
        <begin position="3029"/>
        <end position="3069"/>
    </location>
</feature>
<feature type="compositionally biased region" description="Low complexity" evidence="1">
    <location>
        <begin position="3047"/>
        <end position="3068"/>
    </location>
</feature>
<dbReference type="Pfam" id="PF10344">
    <property type="entry name" value="Hobbit"/>
    <property type="match status" value="1"/>
</dbReference>
<dbReference type="InterPro" id="IPR019449">
    <property type="entry name" value="FMP27_WPPW_RBG"/>
</dbReference>
<feature type="compositionally biased region" description="Polar residues" evidence="1">
    <location>
        <begin position="1868"/>
        <end position="1877"/>
    </location>
</feature>
<dbReference type="PANTHER" id="PTHR15678">
    <property type="entry name" value="ANTIGEN MLAA-22-RELATED"/>
    <property type="match status" value="1"/>
</dbReference>
<comment type="caution">
    <text evidence="4">The sequence shown here is derived from an EMBL/GenBank/DDBJ whole genome shotgun (WGS) entry which is preliminary data.</text>
</comment>
<feature type="region of interest" description="Disordered" evidence="1">
    <location>
        <begin position="545"/>
        <end position="565"/>
    </location>
</feature>
<name>A0A1Y2FHH5_9FUNG</name>
<dbReference type="SMART" id="SM01216">
    <property type="entry name" value="Fmp27_WPPW"/>
    <property type="match status" value="1"/>
</dbReference>
<dbReference type="PANTHER" id="PTHR15678:SF6">
    <property type="entry name" value="BRIDGE-LIKE LIPID TRANSFER PROTEIN FAMILY MEMBER 2"/>
    <property type="match status" value="1"/>
</dbReference>
<proteinExistence type="predicted"/>
<feature type="region of interest" description="Disordered" evidence="1">
    <location>
        <begin position="1931"/>
        <end position="1952"/>
    </location>
</feature>
<dbReference type="OrthoDB" id="1562405at2759"/>
<feature type="region of interest" description="Disordered" evidence="1">
    <location>
        <begin position="2800"/>
        <end position="2843"/>
    </location>
</feature>
<feature type="region of interest" description="Disordered" evidence="1">
    <location>
        <begin position="2757"/>
        <end position="2780"/>
    </location>
</feature>
<accession>A0A1Y2FHH5</accession>
<feature type="domain" description="FMP27 WPPW motif-containing RBG unit" evidence="3">
    <location>
        <begin position="1878"/>
        <end position="2392"/>
    </location>
</feature>
<feature type="region of interest" description="Disordered" evidence="1">
    <location>
        <begin position="798"/>
        <end position="819"/>
    </location>
</feature>
<feature type="compositionally biased region" description="Polar residues" evidence="1">
    <location>
        <begin position="2761"/>
        <end position="2780"/>
    </location>
</feature>
<feature type="region of interest" description="Disordered" evidence="1">
    <location>
        <begin position="1866"/>
        <end position="1889"/>
    </location>
</feature>
<dbReference type="Proteomes" id="UP000193920">
    <property type="component" value="Unassembled WGS sequence"/>
</dbReference>
<keyword evidence="5" id="KW-1185">Reference proteome</keyword>